<proteinExistence type="predicted"/>
<evidence type="ECO:0000313" key="3">
    <source>
        <dbReference type="Proteomes" id="UP000799766"/>
    </source>
</evidence>
<organism evidence="2 3">
    <name type="scientific">Lineolata rhizophorae</name>
    <dbReference type="NCBI Taxonomy" id="578093"/>
    <lineage>
        <taxon>Eukaryota</taxon>
        <taxon>Fungi</taxon>
        <taxon>Dikarya</taxon>
        <taxon>Ascomycota</taxon>
        <taxon>Pezizomycotina</taxon>
        <taxon>Dothideomycetes</taxon>
        <taxon>Dothideomycetes incertae sedis</taxon>
        <taxon>Lineolatales</taxon>
        <taxon>Lineolataceae</taxon>
        <taxon>Lineolata</taxon>
    </lineage>
</organism>
<keyword evidence="3" id="KW-1185">Reference proteome</keyword>
<sequence length="291" mass="31756">MAKGAYPKFTGFYYSAAEIFPIARGLYRDGRPDKGWSYYILPYAALRSATALVALWLQKGYLPALHSRQKSTTSMQKFCWIATRPNRGARFAGGRTKGGKITAYLSTLLAASIPLGRFQILGVDRIVAGAADGQDKAVQVACRALRRLPHWKRRVSSPQLPNGKAPGSSALVEVSRIARRTRAWPYYGADSRARQAVPIGLLKRRRGQENNPYQAQGAPESAATARKRADDGPPASVRPSSALAGRAARKNGRSDRVCHRNAADWLGGQTIITTTSLFFHGPAGERMKIFG</sequence>
<protein>
    <submittedName>
        <fullName evidence="2">Uncharacterized protein</fullName>
    </submittedName>
</protein>
<dbReference type="EMBL" id="MU001671">
    <property type="protein sequence ID" value="KAF2461632.1"/>
    <property type="molecule type" value="Genomic_DNA"/>
</dbReference>
<gene>
    <name evidence="2" type="ORF">BDY21DRAFT_418638</name>
</gene>
<accession>A0A6A6PCV8</accession>
<evidence type="ECO:0000256" key="1">
    <source>
        <dbReference type="SAM" id="MobiDB-lite"/>
    </source>
</evidence>
<reference evidence="2" key="1">
    <citation type="journal article" date="2020" name="Stud. Mycol.">
        <title>101 Dothideomycetes genomes: a test case for predicting lifestyles and emergence of pathogens.</title>
        <authorList>
            <person name="Haridas S."/>
            <person name="Albert R."/>
            <person name="Binder M."/>
            <person name="Bloem J."/>
            <person name="Labutti K."/>
            <person name="Salamov A."/>
            <person name="Andreopoulos B."/>
            <person name="Baker S."/>
            <person name="Barry K."/>
            <person name="Bills G."/>
            <person name="Bluhm B."/>
            <person name="Cannon C."/>
            <person name="Castanera R."/>
            <person name="Culley D."/>
            <person name="Daum C."/>
            <person name="Ezra D."/>
            <person name="Gonzalez J."/>
            <person name="Henrissat B."/>
            <person name="Kuo A."/>
            <person name="Liang C."/>
            <person name="Lipzen A."/>
            <person name="Lutzoni F."/>
            <person name="Magnuson J."/>
            <person name="Mondo S."/>
            <person name="Nolan M."/>
            <person name="Ohm R."/>
            <person name="Pangilinan J."/>
            <person name="Park H.-J."/>
            <person name="Ramirez L."/>
            <person name="Alfaro M."/>
            <person name="Sun H."/>
            <person name="Tritt A."/>
            <person name="Yoshinaga Y."/>
            <person name="Zwiers L.-H."/>
            <person name="Turgeon B."/>
            <person name="Goodwin S."/>
            <person name="Spatafora J."/>
            <person name="Crous P."/>
            <person name="Grigoriev I."/>
        </authorList>
    </citation>
    <scope>NUCLEOTIDE SEQUENCE</scope>
    <source>
        <strain evidence="2">ATCC 16933</strain>
    </source>
</reference>
<feature type="region of interest" description="Disordered" evidence="1">
    <location>
        <begin position="205"/>
        <end position="256"/>
    </location>
</feature>
<name>A0A6A6PCV8_9PEZI</name>
<evidence type="ECO:0000313" key="2">
    <source>
        <dbReference type="EMBL" id="KAF2461632.1"/>
    </source>
</evidence>
<dbReference type="AlphaFoldDB" id="A0A6A6PCV8"/>
<dbReference type="Proteomes" id="UP000799766">
    <property type="component" value="Unassembled WGS sequence"/>
</dbReference>